<dbReference type="EMBL" id="CM045878">
    <property type="protein sequence ID" value="KAI7940346.1"/>
    <property type="molecule type" value="Genomic_DNA"/>
</dbReference>
<gene>
    <name evidence="1" type="ORF">MJO28_013998</name>
</gene>
<dbReference type="Proteomes" id="UP001060170">
    <property type="component" value="Chromosome 14"/>
</dbReference>
<reference evidence="2" key="1">
    <citation type="journal article" date="2018" name="BMC Genomics">
        <title>Genomic insights into host adaptation between the wheat stripe rust pathogen (Puccinia striiformis f. sp. tritici) and the barley stripe rust pathogen (Puccinia striiformis f. sp. hordei).</title>
        <authorList>
            <person name="Xia C."/>
            <person name="Wang M."/>
            <person name="Yin C."/>
            <person name="Cornejo O.E."/>
            <person name="Hulbert S.H."/>
            <person name="Chen X."/>
        </authorList>
    </citation>
    <scope>NUCLEOTIDE SEQUENCE [LARGE SCALE GENOMIC DNA]</scope>
    <source>
        <strain evidence="2">93-210</strain>
    </source>
</reference>
<keyword evidence="2" id="KW-1185">Reference proteome</keyword>
<sequence length="357" mass="39115">MLAAKMQRAILMAVFLFASLSLAESTTPGQADLGEQSLDSKPSGAGGGASGGKDAGNKEASTSDTKRIFDFKLTPEMKTADVDNKDSALSKLIAYIVKGAGKASEYVSIVQHKKAATEIRLEIHDDSIFLPGDSPANAQHGFRRTDVNPAIDKATTLTGITTWYQRPSFPNVPSFLAYQRADLGSNLSLQTGDHVFDIFTGSDFDSMNTDHKASDNSQTVRVRDYKTKTLYSLPLKYDQNYNFAITVDWTANTLTVYASVGIDPLKMVAGPMPNDPKAMSPEFKLKGEYHIQLIKFPLADAKDPVDKRSDTPHFGFQEPIKKEHVSFSNVFVTSGKEIEQPKFTSPKNKKASACRRQ</sequence>
<protein>
    <submittedName>
        <fullName evidence="1">Uncharacterized protein</fullName>
    </submittedName>
</protein>
<name>A0ACC0DW92_9BASI</name>
<reference evidence="1 2" key="3">
    <citation type="journal article" date="2022" name="Microbiol. Spectr.">
        <title>Folding features and dynamics of 3D genome architecture in plant fungal pathogens.</title>
        <authorList>
            <person name="Xia C."/>
        </authorList>
    </citation>
    <scope>NUCLEOTIDE SEQUENCE [LARGE SCALE GENOMIC DNA]</scope>
    <source>
        <strain evidence="1 2">93-210</strain>
    </source>
</reference>
<proteinExistence type="predicted"/>
<comment type="caution">
    <text evidence="1">The sequence shown here is derived from an EMBL/GenBank/DDBJ whole genome shotgun (WGS) entry which is preliminary data.</text>
</comment>
<evidence type="ECO:0000313" key="2">
    <source>
        <dbReference type="Proteomes" id="UP001060170"/>
    </source>
</evidence>
<reference evidence="2" key="2">
    <citation type="journal article" date="2018" name="Mol. Plant Microbe Interact.">
        <title>Genome sequence resources for the wheat stripe rust pathogen (Puccinia striiformis f. sp. tritici) and the barley stripe rust pathogen (Puccinia striiformis f. sp. hordei).</title>
        <authorList>
            <person name="Xia C."/>
            <person name="Wang M."/>
            <person name="Yin C."/>
            <person name="Cornejo O.E."/>
            <person name="Hulbert S.H."/>
            <person name="Chen X."/>
        </authorList>
    </citation>
    <scope>NUCLEOTIDE SEQUENCE [LARGE SCALE GENOMIC DNA]</scope>
    <source>
        <strain evidence="2">93-210</strain>
    </source>
</reference>
<accession>A0ACC0DW92</accession>
<evidence type="ECO:0000313" key="1">
    <source>
        <dbReference type="EMBL" id="KAI7940346.1"/>
    </source>
</evidence>
<organism evidence="1 2">
    <name type="scientific">Puccinia striiformis f. sp. tritici</name>
    <dbReference type="NCBI Taxonomy" id="168172"/>
    <lineage>
        <taxon>Eukaryota</taxon>
        <taxon>Fungi</taxon>
        <taxon>Dikarya</taxon>
        <taxon>Basidiomycota</taxon>
        <taxon>Pucciniomycotina</taxon>
        <taxon>Pucciniomycetes</taxon>
        <taxon>Pucciniales</taxon>
        <taxon>Pucciniaceae</taxon>
        <taxon>Puccinia</taxon>
    </lineage>
</organism>